<keyword evidence="7" id="KW-0406">Ion transport</keyword>
<dbReference type="PANTHER" id="PTHR43298">
    <property type="entry name" value="MULTIDRUG RESISTANCE PROTEIN NORM-RELATED"/>
    <property type="match status" value="1"/>
</dbReference>
<evidence type="ECO:0000256" key="9">
    <source>
        <dbReference type="ARBA" id="ARBA00031636"/>
    </source>
</evidence>
<proteinExistence type="predicted"/>
<feature type="transmembrane region" description="Helical" evidence="10">
    <location>
        <begin position="65"/>
        <end position="84"/>
    </location>
</feature>
<feature type="transmembrane region" description="Helical" evidence="10">
    <location>
        <begin position="20"/>
        <end position="44"/>
    </location>
</feature>
<keyword evidence="12" id="KW-1185">Reference proteome</keyword>
<evidence type="ECO:0000256" key="2">
    <source>
        <dbReference type="ARBA" id="ARBA00022448"/>
    </source>
</evidence>
<keyword evidence="4" id="KW-1003">Cell membrane</keyword>
<comment type="caution">
    <text evidence="11">The sequence shown here is derived from an EMBL/GenBank/DDBJ whole genome shotgun (WGS) entry which is preliminary data.</text>
</comment>
<dbReference type="Proteomes" id="UP000664779">
    <property type="component" value="Unassembled WGS sequence"/>
</dbReference>
<keyword evidence="5 10" id="KW-0812">Transmembrane</keyword>
<feature type="transmembrane region" description="Helical" evidence="10">
    <location>
        <begin position="394"/>
        <end position="413"/>
    </location>
</feature>
<dbReference type="GO" id="GO:0006811">
    <property type="term" value="P:monoatomic ion transport"/>
    <property type="evidence" value="ECO:0007669"/>
    <property type="project" value="UniProtKB-KW"/>
</dbReference>
<dbReference type="Pfam" id="PF01554">
    <property type="entry name" value="MatE"/>
    <property type="match status" value="2"/>
</dbReference>
<accession>A0A939JA15</accession>
<dbReference type="PIRSF" id="PIRSF006603">
    <property type="entry name" value="DinF"/>
    <property type="match status" value="1"/>
</dbReference>
<evidence type="ECO:0000256" key="8">
    <source>
        <dbReference type="ARBA" id="ARBA00023136"/>
    </source>
</evidence>
<reference evidence="11" key="1">
    <citation type="submission" date="2021-03" db="EMBL/GenBank/DDBJ databases">
        <title>Roseibium sp. CAU 1637 isolated from Incheon.</title>
        <authorList>
            <person name="Kim W."/>
        </authorList>
    </citation>
    <scope>NUCLEOTIDE SEQUENCE</scope>
    <source>
        <strain evidence="11">CAU 1637</strain>
    </source>
</reference>
<dbReference type="NCBIfam" id="TIGR00797">
    <property type="entry name" value="matE"/>
    <property type="match status" value="1"/>
</dbReference>
<evidence type="ECO:0000256" key="4">
    <source>
        <dbReference type="ARBA" id="ARBA00022475"/>
    </source>
</evidence>
<gene>
    <name evidence="11" type="ORF">J0X15_17145</name>
</gene>
<dbReference type="EMBL" id="JAFLNF010000008">
    <property type="protein sequence ID" value="MBO0346956.1"/>
    <property type="molecule type" value="Genomic_DNA"/>
</dbReference>
<keyword evidence="2" id="KW-0813">Transport</keyword>
<feature type="transmembrane region" description="Helical" evidence="10">
    <location>
        <begin position="367"/>
        <end position="388"/>
    </location>
</feature>
<dbReference type="PANTHER" id="PTHR43298:SF2">
    <property type="entry name" value="FMN_FAD EXPORTER YEEO-RELATED"/>
    <property type="match status" value="1"/>
</dbReference>
<feature type="transmembrane region" description="Helical" evidence="10">
    <location>
        <begin position="290"/>
        <end position="309"/>
    </location>
</feature>
<keyword evidence="3" id="KW-0050">Antiport</keyword>
<dbReference type="InterPro" id="IPR002528">
    <property type="entry name" value="MATE_fam"/>
</dbReference>
<feature type="transmembrane region" description="Helical" evidence="10">
    <location>
        <begin position="164"/>
        <end position="186"/>
    </location>
</feature>
<dbReference type="AlphaFoldDB" id="A0A939JA15"/>
<feature type="transmembrane region" description="Helical" evidence="10">
    <location>
        <begin position="219"/>
        <end position="239"/>
    </location>
</feature>
<keyword evidence="8 10" id="KW-0472">Membrane</keyword>
<dbReference type="GO" id="GO:0005886">
    <property type="term" value="C:plasma membrane"/>
    <property type="evidence" value="ECO:0007669"/>
    <property type="project" value="UniProtKB-SubCell"/>
</dbReference>
<dbReference type="InterPro" id="IPR050222">
    <property type="entry name" value="MATE_MdtK"/>
</dbReference>
<organism evidence="11 12">
    <name type="scientific">Roseibium limicola</name>
    <dbReference type="NCBI Taxonomy" id="2816037"/>
    <lineage>
        <taxon>Bacteria</taxon>
        <taxon>Pseudomonadati</taxon>
        <taxon>Pseudomonadota</taxon>
        <taxon>Alphaproteobacteria</taxon>
        <taxon>Hyphomicrobiales</taxon>
        <taxon>Stappiaceae</taxon>
        <taxon>Roseibium</taxon>
    </lineage>
</organism>
<feature type="transmembrane region" description="Helical" evidence="10">
    <location>
        <begin position="245"/>
        <end position="270"/>
    </location>
</feature>
<dbReference type="GO" id="GO:0015297">
    <property type="term" value="F:antiporter activity"/>
    <property type="evidence" value="ECO:0007669"/>
    <property type="project" value="UniProtKB-KW"/>
</dbReference>
<dbReference type="InterPro" id="IPR048279">
    <property type="entry name" value="MdtK-like"/>
</dbReference>
<evidence type="ECO:0000256" key="5">
    <source>
        <dbReference type="ARBA" id="ARBA00022692"/>
    </source>
</evidence>
<evidence type="ECO:0000256" key="7">
    <source>
        <dbReference type="ARBA" id="ARBA00023065"/>
    </source>
</evidence>
<dbReference type="GO" id="GO:0042910">
    <property type="term" value="F:xenobiotic transmembrane transporter activity"/>
    <property type="evidence" value="ECO:0007669"/>
    <property type="project" value="InterPro"/>
</dbReference>
<evidence type="ECO:0000313" key="12">
    <source>
        <dbReference type="Proteomes" id="UP000664779"/>
    </source>
</evidence>
<evidence type="ECO:0000256" key="6">
    <source>
        <dbReference type="ARBA" id="ARBA00022989"/>
    </source>
</evidence>
<sequence>MAINTTDVLMIGRLGAEKLAGSVLAFNMFMVTWFFGMGLIQAVIPLGAKARGRRETREFRRIVRMGLWISVLYCLPAWCAMLFAEEILIALGQQPEIARLAGEYMIVLQWSLLPALMIMALRGFLTVMEKSRVVLIATICGALVNALLDYALIFGAFGLPRLELVGAGIASVFSSATTAAVLLYYVTHQRQLKRYAILGRIWRSDWTTFFRIIRVGTPIAITIVAEAALFAASAILIGWTGALPLAAHGIALQIASLTFMVPVGLSQAALTRVGLAAGRNDNAAIGRAGWSAFGITLMFMTSFALLFWTVPEAIISLYLDFDNPQSGEVLALAVSFLAVAALFQIADGAQIIGVNNLRGLGDTAVPLAYALVGYWVIGISLSLGLGIYLEWGGVGVWSGLAGGLATVAVLANIRFIRRQSLGLV</sequence>
<name>A0A939JA15_9HYPH</name>
<feature type="transmembrane region" description="Helical" evidence="10">
    <location>
        <begin position="104"/>
        <end position="121"/>
    </location>
</feature>
<evidence type="ECO:0000256" key="10">
    <source>
        <dbReference type="SAM" id="Phobius"/>
    </source>
</evidence>
<evidence type="ECO:0000256" key="1">
    <source>
        <dbReference type="ARBA" id="ARBA00004429"/>
    </source>
</evidence>
<dbReference type="CDD" id="cd13131">
    <property type="entry name" value="MATE_NorM_like"/>
    <property type="match status" value="1"/>
</dbReference>
<evidence type="ECO:0000256" key="3">
    <source>
        <dbReference type="ARBA" id="ARBA00022449"/>
    </source>
</evidence>
<feature type="transmembrane region" description="Helical" evidence="10">
    <location>
        <begin position="329"/>
        <end position="346"/>
    </location>
</feature>
<comment type="subcellular location">
    <subcellularLocation>
        <location evidence="1">Cell inner membrane</location>
        <topology evidence="1">Multi-pass membrane protein</topology>
    </subcellularLocation>
</comment>
<feature type="transmembrane region" description="Helical" evidence="10">
    <location>
        <begin position="133"/>
        <end position="158"/>
    </location>
</feature>
<protein>
    <recommendedName>
        <fullName evidence="9">Multidrug-efflux transporter</fullName>
    </recommendedName>
</protein>
<keyword evidence="6 10" id="KW-1133">Transmembrane helix</keyword>
<evidence type="ECO:0000313" key="11">
    <source>
        <dbReference type="EMBL" id="MBO0346956.1"/>
    </source>
</evidence>